<protein>
    <recommendedName>
        <fullName evidence="4">SGNH hydrolase-type esterase domain-containing protein</fullName>
    </recommendedName>
</protein>
<evidence type="ECO:0000313" key="2">
    <source>
        <dbReference type="EnsemblProtists" id="EOD33880"/>
    </source>
</evidence>
<dbReference type="AlphaFoldDB" id="A0A0D3KDP5"/>
<proteinExistence type="predicted"/>
<evidence type="ECO:0000313" key="3">
    <source>
        <dbReference type="Proteomes" id="UP000013827"/>
    </source>
</evidence>
<keyword evidence="1" id="KW-0732">Signal</keyword>
<dbReference type="Proteomes" id="UP000013827">
    <property type="component" value="Unassembled WGS sequence"/>
</dbReference>
<keyword evidence="3" id="KW-1185">Reference proteome</keyword>
<evidence type="ECO:0008006" key="4">
    <source>
        <dbReference type="Google" id="ProtNLM"/>
    </source>
</evidence>
<name>A0A0D3KDP5_EMIH1</name>
<dbReference type="SUPFAM" id="SSF52266">
    <property type="entry name" value="SGNH hydrolase"/>
    <property type="match status" value="1"/>
</dbReference>
<accession>A0A0D3KDP5</accession>
<dbReference type="KEGG" id="ehx:EMIHUDRAFT_229196"/>
<feature type="signal peptide" evidence="1">
    <location>
        <begin position="1"/>
        <end position="26"/>
    </location>
</feature>
<reference evidence="2" key="2">
    <citation type="submission" date="2024-10" db="UniProtKB">
        <authorList>
            <consortium name="EnsemblProtists"/>
        </authorList>
    </citation>
    <scope>IDENTIFICATION</scope>
</reference>
<dbReference type="OMA" id="WINEYHT"/>
<dbReference type="PaxDb" id="2903-EOD33880"/>
<dbReference type="GeneID" id="17279151"/>
<feature type="chain" id="PRO_5044241852" description="SGNH hydrolase-type esterase domain-containing protein" evidence="1">
    <location>
        <begin position="27"/>
        <end position="422"/>
    </location>
</feature>
<dbReference type="EnsemblProtists" id="EOD33880">
    <property type="protein sequence ID" value="EOD33880"/>
    <property type="gene ID" value="EMIHUDRAFT_229196"/>
</dbReference>
<dbReference type="RefSeq" id="XP_005786309.1">
    <property type="nucleotide sequence ID" value="XM_005786252.1"/>
</dbReference>
<reference evidence="3" key="1">
    <citation type="journal article" date="2013" name="Nature">
        <title>Pan genome of the phytoplankton Emiliania underpins its global distribution.</title>
        <authorList>
            <person name="Read B.A."/>
            <person name="Kegel J."/>
            <person name="Klute M.J."/>
            <person name="Kuo A."/>
            <person name="Lefebvre S.C."/>
            <person name="Maumus F."/>
            <person name="Mayer C."/>
            <person name="Miller J."/>
            <person name="Monier A."/>
            <person name="Salamov A."/>
            <person name="Young J."/>
            <person name="Aguilar M."/>
            <person name="Claverie J.M."/>
            <person name="Frickenhaus S."/>
            <person name="Gonzalez K."/>
            <person name="Herman E.K."/>
            <person name="Lin Y.C."/>
            <person name="Napier J."/>
            <person name="Ogata H."/>
            <person name="Sarno A.F."/>
            <person name="Shmutz J."/>
            <person name="Schroeder D."/>
            <person name="de Vargas C."/>
            <person name="Verret F."/>
            <person name="von Dassow P."/>
            <person name="Valentin K."/>
            <person name="Van de Peer Y."/>
            <person name="Wheeler G."/>
            <person name="Dacks J.B."/>
            <person name="Delwiche C.F."/>
            <person name="Dyhrman S.T."/>
            <person name="Glockner G."/>
            <person name="John U."/>
            <person name="Richards T."/>
            <person name="Worden A.Z."/>
            <person name="Zhang X."/>
            <person name="Grigoriev I.V."/>
            <person name="Allen A.E."/>
            <person name="Bidle K."/>
            <person name="Borodovsky M."/>
            <person name="Bowler C."/>
            <person name="Brownlee C."/>
            <person name="Cock J.M."/>
            <person name="Elias M."/>
            <person name="Gladyshev V.N."/>
            <person name="Groth M."/>
            <person name="Guda C."/>
            <person name="Hadaegh A."/>
            <person name="Iglesias-Rodriguez M.D."/>
            <person name="Jenkins J."/>
            <person name="Jones B.M."/>
            <person name="Lawson T."/>
            <person name="Leese F."/>
            <person name="Lindquist E."/>
            <person name="Lobanov A."/>
            <person name="Lomsadze A."/>
            <person name="Malik S.B."/>
            <person name="Marsh M.E."/>
            <person name="Mackinder L."/>
            <person name="Mock T."/>
            <person name="Mueller-Roeber B."/>
            <person name="Pagarete A."/>
            <person name="Parker M."/>
            <person name="Probert I."/>
            <person name="Quesneville H."/>
            <person name="Raines C."/>
            <person name="Rensing S.A."/>
            <person name="Riano-Pachon D.M."/>
            <person name="Richier S."/>
            <person name="Rokitta S."/>
            <person name="Shiraiwa Y."/>
            <person name="Soanes D.M."/>
            <person name="van der Giezen M."/>
            <person name="Wahlund T.M."/>
            <person name="Williams B."/>
            <person name="Wilson W."/>
            <person name="Wolfe G."/>
            <person name="Wurch L.L."/>
        </authorList>
    </citation>
    <scope>NUCLEOTIDE SEQUENCE</scope>
</reference>
<evidence type="ECO:0000256" key="1">
    <source>
        <dbReference type="SAM" id="SignalP"/>
    </source>
</evidence>
<organism evidence="2 3">
    <name type="scientific">Emiliania huxleyi (strain CCMP1516)</name>
    <dbReference type="NCBI Taxonomy" id="280463"/>
    <lineage>
        <taxon>Eukaryota</taxon>
        <taxon>Haptista</taxon>
        <taxon>Haptophyta</taxon>
        <taxon>Prymnesiophyceae</taxon>
        <taxon>Isochrysidales</taxon>
        <taxon>Noelaerhabdaceae</taxon>
        <taxon>Emiliania</taxon>
    </lineage>
</organism>
<dbReference type="HOGENOM" id="CLU_651245_0_0_1"/>
<sequence>MYRVVSVHATPANGLLLLGILQQLQLVNDVGKPDWWQRSRSFSLQLTEFLQSQVPFRHVDSAIGGMGPILAASCMDKFVPSDARVATIEYIPNIGYTEEDGDEIRSIERITHRLWGLGAQIVFVNILPGTKRFAGCVGQTRRYGCHTRARVAALRDRVVDVALRYNASIVTVDDDSKRDKHLFNKDHMHISQKGHHHVFHRLLGMLNVSDLSGPPRKRISDGQTGTVAELGVTCMTGDDIAGVIQRRHRFERVTLDRRSPPKVGWETRLPRASLAMCLPLPRGTAGVVAKRYRLAVGMQVAGPSYVPAYGIMRVSCHGGCRCRCMPTSGRASCLNGTSYDTRGASNVAVTKFFKYVTWPMASNATPRKGACSAPSSCLVRVHSSDDETRNRIVLRSLIVGIDDWHTGWINEYHTSYARMDSR</sequence>